<dbReference type="Proteomes" id="UP000886998">
    <property type="component" value="Unassembled WGS sequence"/>
</dbReference>
<gene>
    <name evidence="2" type="ORF">TNIN_105981</name>
</gene>
<feature type="compositionally biased region" description="Low complexity" evidence="1">
    <location>
        <begin position="39"/>
        <end position="53"/>
    </location>
</feature>
<accession>A0A8X6XKF4</accession>
<organism evidence="2 3">
    <name type="scientific">Trichonephila inaurata madagascariensis</name>
    <dbReference type="NCBI Taxonomy" id="2747483"/>
    <lineage>
        <taxon>Eukaryota</taxon>
        <taxon>Metazoa</taxon>
        <taxon>Ecdysozoa</taxon>
        <taxon>Arthropoda</taxon>
        <taxon>Chelicerata</taxon>
        <taxon>Arachnida</taxon>
        <taxon>Araneae</taxon>
        <taxon>Araneomorphae</taxon>
        <taxon>Entelegynae</taxon>
        <taxon>Araneoidea</taxon>
        <taxon>Nephilidae</taxon>
        <taxon>Trichonephila</taxon>
        <taxon>Trichonephila inaurata</taxon>
    </lineage>
</organism>
<name>A0A8X6XKF4_9ARAC</name>
<reference evidence="2" key="1">
    <citation type="submission" date="2020-08" db="EMBL/GenBank/DDBJ databases">
        <title>Multicomponent nature underlies the extraordinary mechanical properties of spider dragline silk.</title>
        <authorList>
            <person name="Kono N."/>
            <person name="Nakamura H."/>
            <person name="Mori M."/>
            <person name="Yoshida Y."/>
            <person name="Ohtoshi R."/>
            <person name="Malay A.D."/>
            <person name="Moran D.A.P."/>
            <person name="Tomita M."/>
            <person name="Numata K."/>
            <person name="Arakawa K."/>
        </authorList>
    </citation>
    <scope>NUCLEOTIDE SEQUENCE</scope>
</reference>
<evidence type="ECO:0000313" key="2">
    <source>
        <dbReference type="EMBL" id="GFY55295.1"/>
    </source>
</evidence>
<protein>
    <submittedName>
        <fullName evidence="2">Uncharacterized protein</fullName>
    </submittedName>
</protein>
<evidence type="ECO:0000313" key="3">
    <source>
        <dbReference type="Proteomes" id="UP000886998"/>
    </source>
</evidence>
<comment type="caution">
    <text evidence="2">The sequence shown here is derived from an EMBL/GenBank/DDBJ whole genome shotgun (WGS) entry which is preliminary data.</text>
</comment>
<sequence>DSDCRARGPVKFPPQPGVPLRRRAAEPGWRAGSGLLADRATATRPTPATPRAALFRGDGAGRPHLSGAARFRREGHSGRGLPPRSASRVRGHGGRSQGISPSATFVGRVSAVLSVFGIVRRLPVGDDPGPALKGG</sequence>
<dbReference type="EMBL" id="BMAV01010298">
    <property type="protein sequence ID" value="GFY55295.1"/>
    <property type="molecule type" value="Genomic_DNA"/>
</dbReference>
<evidence type="ECO:0000256" key="1">
    <source>
        <dbReference type="SAM" id="MobiDB-lite"/>
    </source>
</evidence>
<keyword evidence="3" id="KW-1185">Reference proteome</keyword>
<dbReference type="AlphaFoldDB" id="A0A8X6XKF4"/>
<feature type="region of interest" description="Disordered" evidence="1">
    <location>
        <begin position="1"/>
        <end position="101"/>
    </location>
</feature>
<proteinExistence type="predicted"/>
<feature type="non-terminal residue" evidence="2">
    <location>
        <position position="1"/>
    </location>
</feature>